<proteinExistence type="predicted"/>
<dbReference type="AlphaFoldDB" id="F5YPZ2"/>
<reference evidence="2" key="1">
    <citation type="submission" date="2009-12" db="EMBL/GenBank/DDBJ databases">
        <title>Complete sequence of Treponema primitia strain ZAS-2.</title>
        <authorList>
            <person name="Tetu S.G."/>
            <person name="Matson E."/>
            <person name="Ren Q."/>
            <person name="Seshadri R."/>
            <person name="Elbourne L."/>
            <person name="Hassan K.A."/>
            <person name="Durkin A."/>
            <person name="Radune D."/>
            <person name="Mohamoud Y."/>
            <person name="Shay R."/>
            <person name="Jin S."/>
            <person name="Zhang X."/>
            <person name="Lucey K."/>
            <person name="Ballor N.R."/>
            <person name="Ottesen E."/>
            <person name="Rosenthal R."/>
            <person name="Allen A."/>
            <person name="Leadbetter J.R."/>
            <person name="Paulsen I.T."/>
        </authorList>
    </citation>
    <scope>NUCLEOTIDE SEQUENCE [LARGE SCALE GENOMIC DNA]</scope>
    <source>
        <strain evidence="2">ATCC BAA-887 / DSM 12427 / ZAS-2</strain>
    </source>
</reference>
<sequence>MKNINNKFLDDEEKDLAKSIANDEWQSIGNLDQMKRLLQEAARTTMTKDQRMNIRLTKKDLDGIKTRALAEGMPYQTLVSSIIHKYISGQLTEKEA</sequence>
<dbReference type="eggNOG" id="COG5304">
    <property type="taxonomic scope" value="Bacteria"/>
</dbReference>
<gene>
    <name evidence="1" type="ordered locus">TREPR_2796</name>
</gene>
<evidence type="ECO:0000313" key="2">
    <source>
        <dbReference type="Proteomes" id="UP000009223"/>
    </source>
</evidence>
<organism evidence="1 2">
    <name type="scientific">Treponema primitia (strain ATCC BAA-887 / DSM 12427 / ZAS-2)</name>
    <dbReference type="NCBI Taxonomy" id="545694"/>
    <lineage>
        <taxon>Bacteria</taxon>
        <taxon>Pseudomonadati</taxon>
        <taxon>Spirochaetota</taxon>
        <taxon>Spirochaetia</taxon>
        <taxon>Spirochaetales</taxon>
        <taxon>Treponemataceae</taxon>
        <taxon>Treponema</taxon>
    </lineage>
</organism>
<keyword evidence="2" id="KW-1185">Reference proteome</keyword>
<name>F5YPZ2_TREPZ</name>
<dbReference type="Proteomes" id="UP000009223">
    <property type="component" value="Chromosome"/>
</dbReference>
<protein>
    <submittedName>
        <fullName evidence="1">CopG domain protein DNA-binding domain protein</fullName>
    </submittedName>
</protein>
<reference evidence="1 2" key="2">
    <citation type="journal article" date="2011" name="ISME J.">
        <title>RNA-seq reveals cooperative metabolic interactions between two termite-gut spirochete species in co-culture.</title>
        <authorList>
            <person name="Rosenthal A.Z."/>
            <person name="Matson E.G."/>
            <person name="Eldar A."/>
            <person name="Leadbetter J.R."/>
        </authorList>
    </citation>
    <scope>NUCLEOTIDE SEQUENCE [LARGE SCALE GENOMIC DNA]</scope>
    <source>
        <strain evidence="2">ATCC BAA-887 / DSM 12427 / ZAS-2</strain>
    </source>
</reference>
<dbReference type="GO" id="GO:0003677">
    <property type="term" value="F:DNA binding"/>
    <property type="evidence" value="ECO:0007669"/>
    <property type="project" value="UniProtKB-KW"/>
</dbReference>
<dbReference type="EMBL" id="CP001843">
    <property type="protein sequence ID" value="AEF86811.1"/>
    <property type="molecule type" value="Genomic_DNA"/>
</dbReference>
<dbReference type="STRING" id="545694.TREPR_2796"/>
<accession>F5YPZ2</accession>
<dbReference type="HOGENOM" id="CLU_171731_0_0_12"/>
<dbReference type="RefSeq" id="WP_015707437.1">
    <property type="nucleotide sequence ID" value="NC_015578.1"/>
</dbReference>
<dbReference type="KEGG" id="tpi:TREPR_2796"/>
<evidence type="ECO:0000313" key="1">
    <source>
        <dbReference type="EMBL" id="AEF86811.1"/>
    </source>
</evidence>
<keyword evidence="1" id="KW-0238">DNA-binding</keyword>
<dbReference type="OrthoDB" id="595481at2"/>